<name>A0AAD9UEJ6_RIDPI</name>
<dbReference type="EMBL" id="JAODUO010000201">
    <property type="protein sequence ID" value="KAK2186411.1"/>
    <property type="molecule type" value="Genomic_DNA"/>
</dbReference>
<gene>
    <name evidence="1" type="ORF">NP493_201g03000</name>
</gene>
<protein>
    <submittedName>
        <fullName evidence="1">Uncharacterized protein</fullName>
    </submittedName>
</protein>
<proteinExistence type="predicted"/>
<dbReference type="AlphaFoldDB" id="A0AAD9UEJ6"/>
<comment type="caution">
    <text evidence="1">The sequence shown here is derived from an EMBL/GenBank/DDBJ whole genome shotgun (WGS) entry which is preliminary data.</text>
</comment>
<dbReference type="Proteomes" id="UP001209878">
    <property type="component" value="Unassembled WGS sequence"/>
</dbReference>
<evidence type="ECO:0000313" key="2">
    <source>
        <dbReference type="Proteomes" id="UP001209878"/>
    </source>
</evidence>
<evidence type="ECO:0000313" key="1">
    <source>
        <dbReference type="EMBL" id="KAK2186411.1"/>
    </source>
</evidence>
<reference evidence="1" key="1">
    <citation type="journal article" date="2023" name="Mol. Biol. Evol.">
        <title>Third-Generation Sequencing Reveals the Adaptive Role of the Epigenome in Three Deep-Sea Polychaetes.</title>
        <authorList>
            <person name="Perez M."/>
            <person name="Aroh O."/>
            <person name="Sun Y."/>
            <person name="Lan Y."/>
            <person name="Juniper S.K."/>
            <person name="Young C.R."/>
            <person name="Angers B."/>
            <person name="Qian P.Y."/>
        </authorList>
    </citation>
    <scope>NUCLEOTIDE SEQUENCE</scope>
    <source>
        <strain evidence="1">R07B-5</strain>
    </source>
</reference>
<accession>A0AAD9UEJ6</accession>
<organism evidence="1 2">
    <name type="scientific">Ridgeia piscesae</name>
    <name type="common">Tubeworm</name>
    <dbReference type="NCBI Taxonomy" id="27915"/>
    <lineage>
        <taxon>Eukaryota</taxon>
        <taxon>Metazoa</taxon>
        <taxon>Spiralia</taxon>
        <taxon>Lophotrochozoa</taxon>
        <taxon>Annelida</taxon>
        <taxon>Polychaeta</taxon>
        <taxon>Sedentaria</taxon>
        <taxon>Canalipalpata</taxon>
        <taxon>Sabellida</taxon>
        <taxon>Siboglinidae</taxon>
        <taxon>Ridgeia</taxon>
    </lineage>
</organism>
<keyword evidence="2" id="KW-1185">Reference proteome</keyword>
<sequence length="45" mass="4826">MTGQGCGIHFIQHCHPCNGDDTDPHWFLSGCVVCTSQPLSVGNLL</sequence>